<evidence type="ECO:0008006" key="4">
    <source>
        <dbReference type="Google" id="ProtNLM"/>
    </source>
</evidence>
<evidence type="ECO:0000313" key="3">
    <source>
        <dbReference type="Proteomes" id="UP000001879"/>
    </source>
</evidence>
<dbReference type="Proteomes" id="UP000001879">
    <property type="component" value="Chromosome"/>
</dbReference>
<dbReference type="EMBL" id="CP001932">
    <property type="protein sequence ID" value="ADD06467.1"/>
    <property type="molecule type" value="Genomic_DNA"/>
</dbReference>
<dbReference type="InterPro" id="IPR019235">
    <property type="entry name" value="DUF2178_TM"/>
</dbReference>
<dbReference type="PaxDb" id="547559-Nmag_2914"/>
<name>D3T0I8_NATMM</name>
<organism evidence="2 3">
    <name type="scientific">Natrialba magadii (strain ATCC 43099 / DSM 3394 / CCM 3739 / CIP 104546 / IAM 13178 / JCM 8861 / NBRC 102185 / NCIMB 2190 / MS3)</name>
    <name type="common">Natronobacterium magadii</name>
    <dbReference type="NCBI Taxonomy" id="547559"/>
    <lineage>
        <taxon>Archaea</taxon>
        <taxon>Methanobacteriati</taxon>
        <taxon>Methanobacteriota</taxon>
        <taxon>Stenosarchaea group</taxon>
        <taxon>Halobacteria</taxon>
        <taxon>Halobacteriales</taxon>
        <taxon>Natrialbaceae</taxon>
        <taxon>Natrialba</taxon>
    </lineage>
</organism>
<dbReference type="HOGENOM" id="CLU_147800_0_0_2"/>
<dbReference type="STRING" id="547559.Nmag_2914"/>
<keyword evidence="1" id="KW-0472">Membrane</keyword>
<evidence type="ECO:0000313" key="2">
    <source>
        <dbReference type="EMBL" id="ADD06467.1"/>
    </source>
</evidence>
<dbReference type="GeneID" id="8825773"/>
<reference evidence="3" key="1">
    <citation type="submission" date="2010-02" db="EMBL/GenBank/DDBJ databases">
        <title>Complete sequence of chromosome of Natrialba magadii ATCC 43099.</title>
        <authorList>
            <consortium name="US DOE Joint Genome Institute"/>
            <person name="Lucas S."/>
            <person name="Copeland A."/>
            <person name="Lapidus A."/>
            <person name="Cheng J.-F."/>
            <person name="Bruce D."/>
            <person name="Goodwin L."/>
            <person name="Pitluck S."/>
            <person name="Davenport K."/>
            <person name="Saunders E."/>
            <person name="Detter J.C."/>
            <person name="Han C."/>
            <person name="Tapia R."/>
            <person name="Land M."/>
            <person name="Hauser L."/>
            <person name="Kyrpides N."/>
            <person name="Mikhailova N."/>
            <person name="De Castro R.E."/>
            <person name="Maupin-Furlow J.A."/>
            <person name="Woyke T."/>
        </authorList>
    </citation>
    <scope>NUCLEOTIDE SEQUENCE [LARGE SCALE GENOMIC DNA]</scope>
    <source>
        <strain evidence="3">ATCC 43099 / DSM 3394 / CCM 3739 / CIP 104546 / IAM 13178 / JCM 8861 / NBRC 102185 / NCIMB 2190 / MS3</strain>
    </source>
</reference>
<reference evidence="2 3" key="2">
    <citation type="journal article" date="2012" name="BMC Genomics">
        <title>A comparative genomics perspective on the genetic content of the alkaliphilic haloarchaeon Natrialba magadii ATCC 43099T.</title>
        <authorList>
            <person name="Siddaramappa S."/>
            <person name="Challacombe J.F."/>
            <person name="Decastro R.E."/>
            <person name="Pfeiffer F."/>
            <person name="Sastre D.E."/>
            <person name="Gimenez M.I."/>
            <person name="Paggi R.A."/>
            <person name="Detter J.C."/>
            <person name="Davenport K.W."/>
            <person name="Goodwin L.A."/>
            <person name="Kyrpides N."/>
            <person name="Tapia R."/>
            <person name="Pitluck S."/>
            <person name="Lucas S."/>
            <person name="Woyke T."/>
            <person name="Maupin-Furlow J.A."/>
        </authorList>
    </citation>
    <scope>NUCLEOTIDE SEQUENCE [LARGE SCALE GENOMIC DNA]</scope>
    <source>
        <strain evidence="3">ATCC 43099 / DSM 3394 / CCM 3739 / CIP 104546 / IAM 13178 / JCM 8861 / NBRC 102185 / NCIMB 2190 / MS3</strain>
    </source>
</reference>
<sequence>MSDTRQQVNTVFGIGRQTYERSVWGLVGIGCLGLLAGILLGEQLVGTATYLVTVWAAMIVAVAVPYVSDTKLVDERDERLHNRASGMMIGIAFMVGVGIIPALYVLNAGNYITISPTVWGGIYLFSAFGLFYGVCYTIVSRRS</sequence>
<keyword evidence="1" id="KW-1133">Transmembrane helix</keyword>
<dbReference type="KEGG" id="nmg:Nmag_2914"/>
<keyword evidence="1" id="KW-0812">Transmembrane</keyword>
<dbReference type="RefSeq" id="WP_012996750.1">
    <property type="nucleotide sequence ID" value="NC_013922.1"/>
</dbReference>
<feature type="transmembrane region" description="Helical" evidence="1">
    <location>
        <begin position="23"/>
        <end position="41"/>
    </location>
</feature>
<accession>D3T0I8</accession>
<dbReference type="AlphaFoldDB" id="D3T0I8"/>
<dbReference type="eggNOG" id="arCOG08181">
    <property type="taxonomic scope" value="Archaea"/>
</dbReference>
<proteinExistence type="predicted"/>
<dbReference type="Pfam" id="PF09946">
    <property type="entry name" value="DUF2178"/>
    <property type="match status" value="1"/>
</dbReference>
<feature type="transmembrane region" description="Helical" evidence="1">
    <location>
        <begin position="47"/>
        <end position="67"/>
    </location>
</feature>
<dbReference type="OrthoDB" id="339577at2157"/>
<feature type="transmembrane region" description="Helical" evidence="1">
    <location>
        <begin position="87"/>
        <end position="106"/>
    </location>
</feature>
<feature type="transmembrane region" description="Helical" evidence="1">
    <location>
        <begin position="118"/>
        <end position="139"/>
    </location>
</feature>
<protein>
    <recommendedName>
        <fullName evidence="4">DUF2178 family protein</fullName>
    </recommendedName>
</protein>
<gene>
    <name evidence="2" type="ordered locus">Nmag_2914</name>
</gene>
<evidence type="ECO:0000256" key="1">
    <source>
        <dbReference type="SAM" id="Phobius"/>
    </source>
</evidence>
<keyword evidence="3" id="KW-1185">Reference proteome</keyword>